<feature type="compositionally biased region" description="Basic and acidic residues" evidence="1">
    <location>
        <begin position="348"/>
        <end position="365"/>
    </location>
</feature>
<feature type="compositionally biased region" description="Basic and acidic residues" evidence="1">
    <location>
        <begin position="47"/>
        <end position="63"/>
    </location>
</feature>
<gene>
    <name evidence="4" type="primary">LOC105176547</name>
</gene>
<reference evidence="4" key="1">
    <citation type="submission" date="2025-08" db="UniProtKB">
        <authorList>
            <consortium name="RefSeq"/>
        </authorList>
    </citation>
    <scope>IDENTIFICATION</scope>
</reference>
<feature type="compositionally biased region" description="Basic and acidic residues" evidence="1">
    <location>
        <begin position="248"/>
        <end position="276"/>
    </location>
</feature>
<evidence type="ECO:0000256" key="2">
    <source>
        <dbReference type="SAM" id="Phobius"/>
    </source>
</evidence>
<dbReference type="PANTHER" id="PTHR34562:SF8">
    <property type="entry name" value="WPP DOMAIN-INTERACTING PROTEIN 1"/>
    <property type="match status" value="1"/>
</dbReference>
<dbReference type="Gramene" id="SIN_1003148.t">
    <property type="protein sequence ID" value="SIN_1003148.t"/>
    <property type="gene ID" value="SIN_1003148"/>
</dbReference>
<evidence type="ECO:0000313" key="3">
    <source>
        <dbReference type="Proteomes" id="UP000504604"/>
    </source>
</evidence>
<dbReference type="Proteomes" id="UP000504604">
    <property type="component" value="Linkage group LG14"/>
</dbReference>
<feature type="region of interest" description="Disordered" evidence="1">
    <location>
        <begin position="1"/>
        <end position="166"/>
    </location>
</feature>
<dbReference type="InterPro" id="IPR044696">
    <property type="entry name" value="WIP1/2/3"/>
</dbReference>
<organism evidence="3 4">
    <name type="scientific">Sesamum indicum</name>
    <name type="common">Oriental sesame</name>
    <name type="synonym">Sesamum orientale</name>
    <dbReference type="NCBI Taxonomy" id="4182"/>
    <lineage>
        <taxon>Eukaryota</taxon>
        <taxon>Viridiplantae</taxon>
        <taxon>Streptophyta</taxon>
        <taxon>Embryophyta</taxon>
        <taxon>Tracheophyta</taxon>
        <taxon>Spermatophyta</taxon>
        <taxon>Magnoliopsida</taxon>
        <taxon>eudicotyledons</taxon>
        <taxon>Gunneridae</taxon>
        <taxon>Pentapetalae</taxon>
        <taxon>asterids</taxon>
        <taxon>lamiids</taxon>
        <taxon>Lamiales</taxon>
        <taxon>Pedaliaceae</taxon>
        <taxon>Sesamum</taxon>
    </lineage>
</organism>
<proteinExistence type="predicted"/>
<protein>
    <submittedName>
        <fullName evidence="4">WPP domain-interacting protein 1-like</fullName>
    </submittedName>
</protein>
<evidence type="ECO:0000313" key="4">
    <source>
        <dbReference type="RefSeq" id="XP_011097688.1"/>
    </source>
</evidence>
<feature type="region of interest" description="Disordered" evidence="1">
    <location>
        <begin position="294"/>
        <end position="365"/>
    </location>
</feature>
<feature type="compositionally biased region" description="Basic and acidic residues" evidence="1">
    <location>
        <begin position="30"/>
        <end position="40"/>
    </location>
</feature>
<feature type="region of interest" description="Disordered" evidence="1">
    <location>
        <begin position="182"/>
        <end position="279"/>
    </location>
</feature>
<evidence type="ECO:0000256" key="1">
    <source>
        <dbReference type="SAM" id="MobiDB-lite"/>
    </source>
</evidence>
<keyword evidence="2" id="KW-0812">Transmembrane</keyword>
<dbReference type="PANTHER" id="PTHR34562">
    <property type="entry name" value="WPP DOMAIN-INTERACTING PROTEIN 2"/>
    <property type="match status" value="1"/>
</dbReference>
<dbReference type="AlphaFoldDB" id="A0A6I9USC5"/>
<dbReference type="KEGG" id="sind:105176547"/>
<keyword evidence="2" id="KW-1133">Transmembrane helix</keyword>
<sequence>MNPESGCSVLDSVKDSEGSRNGSVLGKLGGIDESKDHENGSCEVESNDNKELLSHVKGKETEVSRALSSPPEEMKSEGPLESVSSPHEVTKTEPSPSPTTSKGNGLRKWRRIRRDASKGGESSLDTGKMAIQESSNSAAHPSKRPQVYAERQQKTEDSVSSVPPMVGGLDIFALLGDSGLALEPSVDAGTDSENSEDRSSKSSTAASIPKIKYEIPMVMGFPHDKSGMRSTSGKNLTHSVQRSQQGKGRIEAIKKARGERAKLEKENSHSSVESDSRSSSFVFMQGKYANSNGILSERPVLHDGENGDEVQGSERQVNDGLQGGYTRDDEGGYEDTSPGHAVANSSWEVKKERSNNHGDSSDKDPLAESISVLQAAQDALEKEVLKFKEIISDASGDDAVLDTHPGSKDVEQKLQETCSEQFPSGEGVPSFPRTVQSEVVDTANRDVETELDYLFMQKIEAEVEHLAISTMVQKLRLAAVDQITILKEQKALVSEQTQILDKLGDTRNKAATSKKESEKLENFCEDVASADETLRLRKKVRKYTSYFLVQLLTLIVILGVFVLQSPSNNRGVVPT</sequence>
<dbReference type="GeneID" id="105176547"/>
<accession>A0A6I9USC5</accession>
<dbReference type="OrthoDB" id="680851at2759"/>
<name>A0A6I9USC5_SESIN</name>
<feature type="transmembrane region" description="Helical" evidence="2">
    <location>
        <begin position="543"/>
        <end position="563"/>
    </location>
</feature>
<feature type="compositionally biased region" description="Polar residues" evidence="1">
    <location>
        <begin position="228"/>
        <end position="246"/>
    </location>
</feature>
<keyword evidence="2" id="KW-0472">Membrane</keyword>
<dbReference type="InParanoid" id="A0A6I9USC5"/>
<dbReference type="FunCoup" id="A0A6I9USC5">
    <property type="interactions" value="1089"/>
</dbReference>
<keyword evidence="3" id="KW-1185">Reference proteome</keyword>
<dbReference type="RefSeq" id="XP_011097688.1">
    <property type="nucleotide sequence ID" value="XM_011099386.2"/>
</dbReference>
<feature type="compositionally biased region" description="Low complexity" evidence="1">
    <location>
        <begin position="92"/>
        <end position="101"/>
    </location>
</feature>